<dbReference type="AlphaFoldDB" id="A0A5B8U2M8"/>
<accession>A0A5B8U2M8</accession>
<evidence type="ECO:0000313" key="1">
    <source>
        <dbReference type="EMBL" id="QEC47182.1"/>
    </source>
</evidence>
<dbReference type="KEGG" id="bsol:FSW04_05980"/>
<name>A0A5B8U2M8_9ACTN</name>
<dbReference type="InterPro" id="IPR016877">
    <property type="entry name" value="UCP028235"/>
</dbReference>
<gene>
    <name evidence="1" type="ORF">FSW04_05980</name>
</gene>
<keyword evidence="2" id="KW-1185">Reference proteome</keyword>
<dbReference type="Gene3D" id="3.10.310.30">
    <property type="match status" value="1"/>
</dbReference>
<protein>
    <submittedName>
        <fullName evidence="1">Exopolyphosphatase</fullName>
    </submittedName>
</protein>
<dbReference type="PANTHER" id="PTHR42146">
    <property type="entry name" value="3',5'-CYCLIC-NUCLEOTIDE PHOSPHODIESTERASE"/>
    <property type="match status" value="1"/>
</dbReference>
<dbReference type="SUPFAM" id="SSF64182">
    <property type="entry name" value="DHH phosphoesterases"/>
    <property type="match status" value="1"/>
</dbReference>
<dbReference type="InterPro" id="IPR038763">
    <property type="entry name" value="DHH_sf"/>
</dbReference>
<dbReference type="OrthoDB" id="105221at2"/>
<reference evidence="1 2" key="1">
    <citation type="journal article" date="2018" name="J. Microbiol.">
        <title>Baekduia soli gen. nov., sp. nov., a novel bacterium isolated from the soil of Baekdu Mountain and proposal of a novel family name, Baekduiaceae fam. nov.</title>
        <authorList>
            <person name="An D.S."/>
            <person name="Siddiqi M.Z."/>
            <person name="Kim K.H."/>
            <person name="Yu H.S."/>
            <person name="Im W.T."/>
        </authorList>
    </citation>
    <scope>NUCLEOTIDE SEQUENCE [LARGE SCALE GENOMIC DNA]</scope>
    <source>
        <strain evidence="1 2">BR7-21</strain>
    </source>
</reference>
<evidence type="ECO:0000313" key="2">
    <source>
        <dbReference type="Proteomes" id="UP000321805"/>
    </source>
</evidence>
<organism evidence="1 2">
    <name type="scientific">Baekduia soli</name>
    <dbReference type="NCBI Taxonomy" id="496014"/>
    <lineage>
        <taxon>Bacteria</taxon>
        <taxon>Bacillati</taxon>
        <taxon>Actinomycetota</taxon>
        <taxon>Thermoleophilia</taxon>
        <taxon>Solirubrobacterales</taxon>
        <taxon>Baekduiaceae</taxon>
        <taxon>Baekduia</taxon>
    </lineage>
</organism>
<dbReference type="RefSeq" id="WP_146917324.1">
    <property type="nucleotide sequence ID" value="NZ_CP042430.1"/>
</dbReference>
<proteinExistence type="predicted"/>
<dbReference type="EMBL" id="CP042430">
    <property type="protein sequence ID" value="QEC47182.1"/>
    <property type="molecule type" value="Genomic_DNA"/>
</dbReference>
<dbReference type="PANTHER" id="PTHR42146:SF1">
    <property type="entry name" value="OLIGORIBONUCLEASE NRNB"/>
    <property type="match status" value="1"/>
</dbReference>
<dbReference type="PIRSF" id="PIRSF028235">
    <property type="entry name" value="UCP028235"/>
    <property type="match status" value="1"/>
</dbReference>
<dbReference type="InterPro" id="IPR052968">
    <property type="entry name" value="Nucleotide_metab_enz"/>
</dbReference>
<sequence length="313" mass="34747">MTTQVAERYRLVTRSDFDGLVCAALLKELGILDDIKFVHPKDMQDGLVELTERDITTNLPYVPGVHLSFDHHDSETVRVTDSPDNHVIVAGAKSAARVVYDYYGGAQRFTQIGEDIMSAVDKADAADFTRDDIVSPQGWGYISFIMDPRTGLGRFHDFRISNYQLMMQLIDDITTKSIDEILQTPDIAERVDLYRAHADGAIDQVARCSRTHGNVVVLDLREEDPILATNRFMVYAVRPECNISIHILWGRGRQTTVFAVGKSILDRSSTTDVGELMLSYGGGGHIAAGTCQVPNQDAERVLGELIARMNQDG</sequence>
<dbReference type="Proteomes" id="UP000321805">
    <property type="component" value="Chromosome"/>
</dbReference>